<evidence type="ECO:0000256" key="8">
    <source>
        <dbReference type="RuleBase" id="RU363032"/>
    </source>
</evidence>
<feature type="transmembrane region" description="Helical" evidence="8">
    <location>
        <begin position="429"/>
        <end position="452"/>
    </location>
</feature>
<dbReference type="SUPFAM" id="SSF161098">
    <property type="entry name" value="MetI-like"/>
    <property type="match status" value="2"/>
</dbReference>
<feature type="transmembrane region" description="Helical" evidence="8">
    <location>
        <begin position="51"/>
        <end position="70"/>
    </location>
</feature>
<evidence type="ECO:0000256" key="1">
    <source>
        <dbReference type="ARBA" id="ARBA00004429"/>
    </source>
</evidence>
<keyword evidence="4" id="KW-0997">Cell inner membrane</keyword>
<feature type="transmembrane region" description="Helical" evidence="8">
    <location>
        <begin position="257"/>
        <end position="283"/>
    </location>
</feature>
<feature type="transmembrane region" description="Helical" evidence="8">
    <location>
        <begin position="344"/>
        <end position="363"/>
    </location>
</feature>
<dbReference type="Pfam" id="PF00528">
    <property type="entry name" value="BPD_transp_1"/>
    <property type="match status" value="2"/>
</dbReference>
<feature type="domain" description="ABC transmembrane type-1" evidence="9">
    <location>
        <begin position="44"/>
        <end position="238"/>
    </location>
</feature>
<dbReference type="CDD" id="cd06261">
    <property type="entry name" value="TM_PBP2"/>
    <property type="match status" value="2"/>
</dbReference>
<keyword evidence="6 8" id="KW-1133">Transmembrane helix</keyword>
<keyword evidence="7 8" id="KW-0472">Membrane</keyword>
<evidence type="ECO:0000313" key="10">
    <source>
        <dbReference type="EMBL" id="GLI56163.1"/>
    </source>
</evidence>
<dbReference type="InterPro" id="IPR000515">
    <property type="entry name" value="MetI-like"/>
</dbReference>
<comment type="caution">
    <text evidence="10">The sequence shown here is derived from an EMBL/GenBank/DDBJ whole genome shotgun (WGS) entry which is preliminary data.</text>
</comment>
<comment type="subcellular location">
    <subcellularLocation>
        <location evidence="1">Cell inner membrane</location>
        <topology evidence="1">Multi-pass membrane protein</topology>
    </subcellularLocation>
    <subcellularLocation>
        <location evidence="8">Cell membrane</location>
        <topology evidence="8">Multi-pass membrane protein</topology>
    </subcellularLocation>
</comment>
<evidence type="ECO:0000313" key="11">
    <source>
        <dbReference type="Proteomes" id="UP001144471"/>
    </source>
</evidence>
<dbReference type="GO" id="GO:0005886">
    <property type="term" value="C:plasma membrane"/>
    <property type="evidence" value="ECO:0007669"/>
    <property type="project" value="UniProtKB-SubCell"/>
</dbReference>
<evidence type="ECO:0000256" key="5">
    <source>
        <dbReference type="ARBA" id="ARBA00022692"/>
    </source>
</evidence>
<feature type="transmembrane region" description="Helical" evidence="8">
    <location>
        <begin position="369"/>
        <end position="392"/>
    </location>
</feature>
<dbReference type="EMBL" id="BSDY01000006">
    <property type="protein sequence ID" value="GLI56163.1"/>
    <property type="molecule type" value="Genomic_DNA"/>
</dbReference>
<evidence type="ECO:0000256" key="7">
    <source>
        <dbReference type="ARBA" id="ARBA00023136"/>
    </source>
</evidence>
<dbReference type="PANTHER" id="PTHR43357:SF4">
    <property type="entry name" value="INNER MEMBRANE ABC TRANSPORTER PERMEASE PROTEIN YDCV"/>
    <property type="match status" value="1"/>
</dbReference>
<keyword evidence="11" id="KW-1185">Reference proteome</keyword>
<accession>A0A9W6LN31</accession>
<dbReference type="PROSITE" id="PS50928">
    <property type="entry name" value="ABC_TM1"/>
    <property type="match status" value="2"/>
</dbReference>
<protein>
    <recommendedName>
        <fullName evidence="9">ABC transmembrane type-1 domain-containing protein</fullName>
    </recommendedName>
</protein>
<proteinExistence type="inferred from homology"/>
<feature type="transmembrane region" description="Helical" evidence="8">
    <location>
        <begin position="220"/>
        <end position="237"/>
    </location>
</feature>
<organism evidence="10 11">
    <name type="scientific">Propionigenium maris DSM 9537</name>
    <dbReference type="NCBI Taxonomy" id="1123000"/>
    <lineage>
        <taxon>Bacteria</taxon>
        <taxon>Fusobacteriati</taxon>
        <taxon>Fusobacteriota</taxon>
        <taxon>Fusobacteriia</taxon>
        <taxon>Fusobacteriales</taxon>
        <taxon>Fusobacteriaceae</taxon>
        <taxon>Propionigenium</taxon>
    </lineage>
</organism>
<keyword evidence="5 8" id="KW-0812">Transmembrane</keyword>
<dbReference type="AlphaFoldDB" id="A0A9W6LN31"/>
<feature type="transmembrane region" description="Helical" evidence="8">
    <location>
        <begin position="472"/>
        <end position="493"/>
    </location>
</feature>
<reference evidence="10" key="1">
    <citation type="submission" date="2022-12" db="EMBL/GenBank/DDBJ databases">
        <title>Reference genome sequencing for broad-spectrum identification of bacterial and archaeal isolates by mass spectrometry.</title>
        <authorList>
            <person name="Sekiguchi Y."/>
            <person name="Tourlousse D.M."/>
        </authorList>
    </citation>
    <scope>NUCLEOTIDE SEQUENCE</scope>
    <source>
        <strain evidence="10">10succ1</strain>
    </source>
</reference>
<dbReference type="RefSeq" id="WP_281835106.1">
    <property type="nucleotide sequence ID" value="NZ_BSDY01000006.1"/>
</dbReference>
<evidence type="ECO:0000256" key="6">
    <source>
        <dbReference type="ARBA" id="ARBA00022989"/>
    </source>
</evidence>
<evidence type="ECO:0000256" key="2">
    <source>
        <dbReference type="ARBA" id="ARBA00022448"/>
    </source>
</evidence>
<dbReference type="InterPro" id="IPR035906">
    <property type="entry name" value="MetI-like_sf"/>
</dbReference>
<dbReference type="Gene3D" id="1.10.3720.10">
    <property type="entry name" value="MetI-like"/>
    <property type="match status" value="2"/>
</dbReference>
<gene>
    <name evidence="10" type="ORF">PM10SUCC1_16770</name>
</gene>
<evidence type="ECO:0000256" key="3">
    <source>
        <dbReference type="ARBA" id="ARBA00022475"/>
    </source>
</evidence>
<evidence type="ECO:0000259" key="9">
    <source>
        <dbReference type="PROSITE" id="PS50928"/>
    </source>
</evidence>
<dbReference type="PANTHER" id="PTHR43357">
    <property type="entry name" value="INNER MEMBRANE ABC TRANSPORTER PERMEASE PROTEIN YDCV"/>
    <property type="match status" value="1"/>
</dbReference>
<evidence type="ECO:0000256" key="4">
    <source>
        <dbReference type="ARBA" id="ARBA00022519"/>
    </source>
</evidence>
<comment type="similarity">
    <text evidence="8">Belongs to the binding-protein-dependent transport system permease family.</text>
</comment>
<dbReference type="Proteomes" id="UP001144471">
    <property type="component" value="Unassembled WGS sequence"/>
</dbReference>
<feature type="transmembrane region" description="Helical" evidence="8">
    <location>
        <begin position="178"/>
        <end position="200"/>
    </location>
</feature>
<dbReference type="GO" id="GO:0055085">
    <property type="term" value="P:transmembrane transport"/>
    <property type="evidence" value="ECO:0007669"/>
    <property type="project" value="InterPro"/>
</dbReference>
<keyword evidence="3" id="KW-1003">Cell membrane</keyword>
<sequence length="503" mass="56736">MKKNFILNTLYLLLWLLPIGFFARDFFNPEDLLEVLSADTLKIVVFTTKQALISALFSFIVAIVPAYYITYNKNKMARFIEGLIFIPFFFPVISTIVSFSIIFNLEFLRNFQVLYTLKAIIIANTFYNSPIFLKYIAEGMRAIPGEILEAARVDGAGERKIFLSVKLPLIMPQLFRGFFLVFVYCFTSFAIILSLGGINFSTLEVVIATTLMGSFDFSRAFALGITQFILLTLLNSAGQRIEAYELHGKQSIRKTSFLVGIISLIYMAVQYLIVGTGLIFAFFDFYRGRFSLTSFIGLFSRDLNASYPVIKGLINSLAISGCVSVLTLIFTYLILRNYTKITNYIIFSTFGMSSAFLAITLIYMNILWYIPLGVLLIAGYFLTSVPIAYSFLFQYVTKFPEDIREAARVDGASSLKIFTHIELPILKNILISVFLQIFAIIFGEFTITYTMQTGSVLPLASLTNYSLASNKMFLESAAMSSLNLIIIIGLFVGGQYLKEREVY</sequence>
<keyword evidence="2 8" id="KW-0813">Transport</keyword>
<feature type="transmembrane region" description="Helical" evidence="8">
    <location>
        <begin position="313"/>
        <end position="335"/>
    </location>
</feature>
<feature type="domain" description="ABC transmembrane type-1" evidence="9">
    <location>
        <begin position="313"/>
        <end position="492"/>
    </location>
</feature>
<feature type="transmembrane region" description="Helical" evidence="8">
    <location>
        <begin position="82"/>
        <end position="103"/>
    </location>
</feature>
<name>A0A9W6LN31_9FUSO</name>
<feature type="transmembrane region" description="Helical" evidence="8">
    <location>
        <begin position="115"/>
        <end position="133"/>
    </location>
</feature>